<reference evidence="2" key="2">
    <citation type="submission" date="2020-05" db="EMBL/GenBank/DDBJ databases">
        <authorList>
            <person name="Kim H.-S."/>
            <person name="Proctor R.H."/>
            <person name="Brown D.W."/>
        </authorList>
    </citation>
    <scope>NUCLEOTIDE SEQUENCE</scope>
    <source>
        <strain evidence="2">NRRL 20472</strain>
    </source>
</reference>
<protein>
    <submittedName>
        <fullName evidence="2">Uncharacterized protein</fullName>
    </submittedName>
</protein>
<proteinExistence type="predicted"/>
<comment type="caution">
    <text evidence="2">The sequence shown here is derived from an EMBL/GenBank/DDBJ whole genome shotgun (WGS) entry which is preliminary data.</text>
</comment>
<gene>
    <name evidence="2" type="ORF">FSARC_3693</name>
</gene>
<dbReference type="Proteomes" id="UP000622797">
    <property type="component" value="Unassembled WGS sequence"/>
</dbReference>
<organism evidence="2 3">
    <name type="scientific">Fusarium sarcochroum</name>
    <dbReference type="NCBI Taxonomy" id="1208366"/>
    <lineage>
        <taxon>Eukaryota</taxon>
        <taxon>Fungi</taxon>
        <taxon>Dikarya</taxon>
        <taxon>Ascomycota</taxon>
        <taxon>Pezizomycotina</taxon>
        <taxon>Sordariomycetes</taxon>
        <taxon>Hypocreomycetidae</taxon>
        <taxon>Hypocreales</taxon>
        <taxon>Nectriaceae</taxon>
        <taxon>Fusarium</taxon>
        <taxon>Fusarium lateritium species complex</taxon>
    </lineage>
</organism>
<feature type="region of interest" description="Disordered" evidence="1">
    <location>
        <begin position="69"/>
        <end position="104"/>
    </location>
</feature>
<evidence type="ECO:0000256" key="1">
    <source>
        <dbReference type="SAM" id="MobiDB-lite"/>
    </source>
</evidence>
<feature type="compositionally biased region" description="Polar residues" evidence="1">
    <location>
        <begin position="72"/>
        <end position="86"/>
    </location>
</feature>
<accession>A0A8H4U3Y4</accession>
<dbReference type="EMBL" id="JABEXW010000177">
    <property type="protein sequence ID" value="KAF4969039.1"/>
    <property type="molecule type" value="Genomic_DNA"/>
</dbReference>
<dbReference type="AlphaFoldDB" id="A0A8H4U3Y4"/>
<keyword evidence="3" id="KW-1185">Reference proteome</keyword>
<evidence type="ECO:0000313" key="2">
    <source>
        <dbReference type="EMBL" id="KAF4969039.1"/>
    </source>
</evidence>
<evidence type="ECO:0000313" key="3">
    <source>
        <dbReference type="Proteomes" id="UP000622797"/>
    </source>
</evidence>
<reference evidence="2" key="1">
    <citation type="journal article" date="2020" name="BMC Genomics">
        <title>Correction to: Identification and distribution of gene clusters required for synthesis of sphingolipid metabolism inhibitors in diverse species of the filamentous fungus Fusarium.</title>
        <authorList>
            <person name="Kim H.S."/>
            <person name="Lohmar J.M."/>
            <person name="Busman M."/>
            <person name="Brown D.W."/>
            <person name="Naumann T.A."/>
            <person name="Divon H.H."/>
            <person name="Lysoe E."/>
            <person name="Uhlig S."/>
            <person name="Proctor R.H."/>
        </authorList>
    </citation>
    <scope>NUCLEOTIDE SEQUENCE</scope>
    <source>
        <strain evidence="2">NRRL 20472</strain>
    </source>
</reference>
<name>A0A8H4U3Y4_9HYPO</name>
<sequence>MSRSTISSASFDTWIPCKDVVSLSRLQRTLQDFYGPAHVKLREVDGHYVIATLTNHPPTVEQILKRRGVIQDGSSPSENVPQTQAGPHTPKSDLSRLVEDSGNG</sequence>
<feature type="compositionally biased region" description="Basic and acidic residues" evidence="1">
    <location>
        <begin position="90"/>
        <end position="104"/>
    </location>
</feature>